<dbReference type="RefSeq" id="WP_183858718.1">
    <property type="nucleotide sequence ID" value="NZ_JACHOO010000019.1"/>
</dbReference>
<evidence type="ECO:0000256" key="2">
    <source>
        <dbReference type="SAM" id="SignalP"/>
    </source>
</evidence>
<proteinExistence type="predicted"/>
<keyword evidence="2" id="KW-0732">Signal</keyword>
<feature type="chain" id="PRO_5031194930" description="7TM-DISM receptor extracellular domain-containing protein" evidence="2">
    <location>
        <begin position="26"/>
        <end position="246"/>
    </location>
</feature>
<evidence type="ECO:0000313" key="4">
    <source>
        <dbReference type="Proteomes" id="UP000523821"/>
    </source>
</evidence>
<name>A0A7W9L474_9HYPH</name>
<comment type="caution">
    <text evidence="3">The sequence shown here is derived from an EMBL/GenBank/DDBJ whole genome shotgun (WGS) entry which is preliminary data.</text>
</comment>
<keyword evidence="1" id="KW-1133">Transmembrane helix</keyword>
<evidence type="ECO:0000256" key="1">
    <source>
        <dbReference type="SAM" id="Phobius"/>
    </source>
</evidence>
<dbReference type="AlphaFoldDB" id="A0A7W9L474"/>
<feature type="signal peptide" evidence="2">
    <location>
        <begin position="1"/>
        <end position="25"/>
    </location>
</feature>
<organism evidence="3 4">
    <name type="scientific">Prosthecomicrobium pneumaticum</name>
    <dbReference type="NCBI Taxonomy" id="81895"/>
    <lineage>
        <taxon>Bacteria</taxon>
        <taxon>Pseudomonadati</taxon>
        <taxon>Pseudomonadota</taxon>
        <taxon>Alphaproteobacteria</taxon>
        <taxon>Hyphomicrobiales</taxon>
        <taxon>Kaistiaceae</taxon>
        <taxon>Prosthecomicrobium</taxon>
    </lineage>
</organism>
<keyword evidence="1" id="KW-0472">Membrane</keyword>
<protein>
    <recommendedName>
        <fullName evidence="5">7TM-DISM receptor extracellular domain-containing protein</fullName>
    </recommendedName>
</protein>
<keyword evidence="1" id="KW-0812">Transmembrane</keyword>
<dbReference type="EMBL" id="JACHOO010000019">
    <property type="protein sequence ID" value="MBB5755286.1"/>
    <property type="molecule type" value="Genomic_DNA"/>
</dbReference>
<feature type="transmembrane region" description="Helical" evidence="1">
    <location>
        <begin position="205"/>
        <end position="238"/>
    </location>
</feature>
<accession>A0A7W9L474</accession>
<dbReference type="Proteomes" id="UP000523821">
    <property type="component" value="Unassembled WGS sequence"/>
</dbReference>
<keyword evidence="4" id="KW-1185">Reference proteome</keyword>
<evidence type="ECO:0000313" key="3">
    <source>
        <dbReference type="EMBL" id="MBB5755286.1"/>
    </source>
</evidence>
<reference evidence="3 4" key="1">
    <citation type="submission" date="2020-08" db="EMBL/GenBank/DDBJ databases">
        <title>Genomic Encyclopedia of Type Strains, Phase IV (KMG-IV): sequencing the most valuable type-strain genomes for metagenomic binning, comparative biology and taxonomic classification.</title>
        <authorList>
            <person name="Goeker M."/>
        </authorList>
    </citation>
    <scope>NUCLEOTIDE SEQUENCE [LARGE SCALE GENOMIC DNA]</scope>
    <source>
        <strain evidence="3 4">DSM 16268</strain>
    </source>
</reference>
<sequence>MSRRQRWLVFTFTCLSLIASAIQIAGDRIGEGWATFRRSVDWIGIRTGSSRVASPADLGGPFAPPGSRADDPQWADLRNGVYAIRLPEFFRAGEEARIQLFLITGADQAVPPGLDLAAAATAPYAPQVRAALKVPEGVELSALRAPTAWTSTRASVLWEWKVTVPYPHSQVPFEIAVLNETSGRHLYSAQIINEVRPTPRSMINYMLVVLASFVSSTFAPITSLVGLAVVVGEGVLLWRRARTNGR</sequence>
<evidence type="ECO:0008006" key="5">
    <source>
        <dbReference type="Google" id="ProtNLM"/>
    </source>
</evidence>
<gene>
    <name evidence="3" type="ORF">GGQ63_004389</name>
</gene>